<accession>A0A5N7MCN0</accession>
<proteinExistence type="predicted"/>
<gene>
    <name evidence="1" type="ORF">FS320_01115</name>
</gene>
<organism evidence="1 2">
    <name type="scientific">Microvirga tunisiensis</name>
    <dbReference type="NCBI Taxonomy" id="2108360"/>
    <lineage>
        <taxon>Bacteria</taxon>
        <taxon>Pseudomonadati</taxon>
        <taxon>Pseudomonadota</taxon>
        <taxon>Alphaproteobacteria</taxon>
        <taxon>Hyphomicrobiales</taxon>
        <taxon>Methylobacteriaceae</taxon>
        <taxon>Microvirga</taxon>
    </lineage>
</organism>
<dbReference type="EMBL" id="VOSK01000001">
    <property type="protein sequence ID" value="MPR23854.1"/>
    <property type="molecule type" value="Genomic_DNA"/>
</dbReference>
<dbReference type="AlphaFoldDB" id="A0A5N7MCN0"/>
<evidence type="ECO:0000313" key="2">
    <source>
        <dbReference type="Proteomes" id="UP000403266"/>
    </source>
</evidence>
<name>A0A5N7MCN0_9HYPH</name>
<dbReference type="RefSeq" id="WP_152708751.1">
    <property type="nucleotide sequence ID" value="NZ_VOSJ01000001.1"/>
</dbReference>
<reference evidence="1 2" key="1">
    <citation type="journal article" date="2019" name="Syst. Appl. Microbiol.">
        <title>Microvirga tunisiensis sp. nov., a root nodule symbiotic bacterium isolated from Lupinus micranthus and L. luteus grown in Northern Tunisia.</title>
        <authorList>
            <person name="Msaddak A."/>
            <person name="Rejili M."/>
            <person name="Duran D."/>
            <person name="Mars M."/>
            <person name="Palacios J.M."/>
            <person name="Ruiz-Argueso T."/>
            <person name="Rey L."/>
            <person name="Imperial J."/>
        </authorList>
    </citation>
    <scope>NUCLEOTIDE SEQUENCE [LARGE SCALE GENOMIC DNA]</scope>
    <source>
        <strain evidence="1 2">Lmie10</strain>
    </source>
</reference>
<dbReference type="Proteomes" id="UP000403266">
    <property type="component" value="Unassembled WGS sequence"/>
</dbReference>
<evidence type="ECO:0000313" key="1">
    <source>
        <dbReference type="EMBL" id="MPR23854.1"/>
    </source>
</evidence>
<protein>
    <submittedName>
        <fullName evidence="1">Uncharacterized protein</fullName>
    </submittedName>
</protein>
<comment type="caution">
    <text evidence="1">The sequence shown here is derived from an EMBL/GenBank/DDBJ whole genome shotgun (WGS) entry which is preliminary data.</text>
</comment>
<sequence length="227" mass="26066">MALSYILERLEYKDLRDCRDCIDNLLEQARNHVDELGNPYFGMRESESGIRLLCDAPSNATPEEHIIYGDVNDPEGAILEYERQKGGPCSDAIAVTAHRIGTIFKHPEWRTVMKLKDVKIGRCRIVRTKVPVIESRERNRVGWGYVLSEEHIKHDSERSLRECIETAAISTAIVILIHGGKNIDASISMFISHILQCLEHKLEATVRCISAEFKEISEYKEWEEKVW</sequence>
<keyword evidence="2" id="KW-1185">Reference proteome</keyword>